<dbReference type="InterPro" id="IPR000477">
    <property type="entry name" value="RT_dom"/>
</dbReference>
<gene>
    <name evidence="1" type="ORF">PACLA_8A043725</name>
</gene>
<dbReference type="EMBL" id="CACRXK020004261">
    <property type="protein sequence ID" value="CAB4002115.1"/>
    <property type="molecule type" value="Genomic_DNA"/>
</dbReference>
<evidence type="ECO:0000313" key="2">
    <source>
        <dbReference type="Proteomes" id="UP001152795"/>
    </source>
</evidence>
<keyword evidence="2" id="KW-1185">Reference proteome</keyword>
<proteinExistence type="predicted"/>
<dbReference type="OrthoDB" id="5976382at2759"/>
<evidence type="ECO:0000313" key="1">
    <source>
        <dbReference type="EMBL" id="CAB4002115.1"/>
    </source>
</evidence>
<reference evidence="1" key="1">
    <citation type="submission" date="2020-04" db="EMBL/GenBank/DDBJ databases">
        <authorList>
            <person name="Alioto T."/>
            <person name="Alioto T."/>
            <person name="Gomez Garrido J."/>
        </authorList>
    </citation>
    <scope>NUCLEOTIDE SEQUENCE</scope>
    <source>
        <strain evidence="1">A484AB</strain>
    </source>
</reference>
<organism evidence="1 2">
    <name type="scientific">Paramuricea clavata</name>
    <name type="common">Red gorgonian</name>
    <name type="synonym">Violescent sea-whip</name>
    <dbReference type="NCBI Taxonomy" id="317549"/>
    <lineage>
        <taxon>Eukaryota</taxon>
        <taxon>Metazoa</taxon>
        <taxon>Cnidaria</taxon>
        <taxon>Anthozoa</taxon>
        <taxon>Octocorallia</taxon>
        <taxon>Malacalcyonacea</taxon>
        <taxon>Plexauridae</taxon>
        <taxon>Paramuricea</taxon>
    </lineage>
</organism>
<accession>A0A6S7H8H3</accession>
<feature type="non-terminal residue" evidence="1">
    <location>
        <position position="80"/>
    </location>
</feature>
<protein>
    <submittedName>
        <fullName evidence="1">Uncharacterized protein</fullName>
    </submittedName>
</protein>
<dbReference type="PROSITE" id="PS50878">
    <property type="entry name" value="RT_POL"/>
    <property type="match status" value="1"/>
</dbReference>
<dbReference type="Pfam" id="PF00078">
    <property type="entry name" value="RVT_1"/>
    <property type="match status" value="1"/>
</dbReference>
<comment type="caution">
    <text evidence="1">The sequence shown here is derived from an EMBL/GenBank/DDBJ whole genome shotgun (WGS) entry which is preliminary data.</text>
</comment>
<name>A0A6S7H8H3_PARCT</name>
<dbReference type="Proteomes" id="UP001152795">
    <property type="component" value="Unassembled WGS sequence"/>
</dbReference>
<dbReference type="AlphaFoldDB" id="A0A6S7H8H3"/>
<sequence length="80" mass="8924">MNRVKIGSVTSTWKPLERGCPQGSNFGPLLWNIFQNDLNYTICGSELSMYADDHQLYGSGSTVKEVEAKLENDVNITNQV</sequence>